<dbReference type="RefSeq" id="WP_183376017.1">
    <property type="nucleotide sequence ID" value="NZ_JACHHD010000012.1"/>
</dbReference>
<dbReference type="InterPro" id="IPR036699">
    <property type="entry name" value="YehR-like_sf"/>
</dbReference>
<dbReference type="Pfam" id="PF06998">
    <property type="entry name" value="DUF1307"/>
    <property type="match status" value="1"/>
</dbReference>
<dbReference type="InterPro" id="IPR009736">
    <property type="entry name" value="DUF1307"/>
</dbReference>
<keyword evidence="2" id="KW-0449">Lipoprotein</keyword>
<evidence type="ECO:0000256" key="1">
    <source>
        <dbReference type="SAM" id="SignalP"/>
    </source>
</evidence>
<dbReference type="AlphaFoldDB" id="A0A7W8FYW7"/>
<gene>
    <name evidence="2" type="ORF">HNQ43_001313</name>
</gene>
<dbReference type="PROSITE" id="PS51257">
    <property type="entry name" value="PROKAR_LIPOPROTEIN"/>
    <property type="match status" value="1"/>
</dbReference>
<dbReference type="SUPFAM" id="SSF160704">
    <property type="entry name" value="YehR-like"/>
    <property type="match status" value="1"/>
</dbReference>
<dbReference type="EMBL" id="JACHHD010000012">
    <property type="protein sequence ID" value="MBB5185260.1"/>
    <property type="molecule type" value="Genomic_DNA"/>
</dbReference>
<reference evidence="2 3" key="1">
    <citation type="submission" date="2020-08" db="EMBL/GenBank/DDBJ databases">
        <title>Genomic Encyclopedia of Type Strains, Phase IV (KMG-IV): sequencing the most valuable type-strain genomes for metagenomic binning, comparative biology and taxonomic classification.</title>
        <authorList>
            <person name="Goeker M."/>
        </authorList>
    </citation>
    <scope>NUCLEOTIDE SEQUENCE [LARGE SCALE GENOMIC DNA]</scope>
    <source>
        <strain evidence="2 3">DSM 26963</strain>
    </source>
</reference>
<evidence type="ECO:0000313" key="3">
    <source>
        <dbReference type="Proteomes" id="UP000521313"/>
    </source>
</evidence>
<feature type="chain" id="PRO_5031027145" evidence="1">
    <location>
        <begin position="21"/>
        <end position="169"/>
    </location>
</feature>
<name>A0A7W8FYW7_9FIRM</name>
<proteinExistence type="predicted"/>
<keyword evidence="1" id="KW-0732">Signal</keyword>
<protein>
    <submittedName>
        <fullName evidence="2">Uncharacterized lipoprotein YehR (DUF1307 family)</fullName>
    </submittedName>
</protein>
<dbReference type="Gene3D" id="3.30.1830.10">
    <property type="entry name" value="YehR-like"/>
    <property type="match status" value="1"/>
</dbReference>
<sequence>MKKRWGFVCLCLLVTGCARLSDVDESFLKETEEPEVEKDETPVVMKCDSETQGSLTFESKGDQIQKMTQSFSMSFTDLGINEDLDQNAIKEKINQSLDSMYQDLEGVQAVGEIVGDHVEITVTIDYTAPDHEQLMEAGLLESGKVDSAYISLEETQESYEDSGYTCTIE</sequence>
<accession>A0A7W8FYW7</accession>
<comment type="caution">
    <text evidence="2">The sequence shown here is derived from an EMBL/GenBank/DDBJ whole genome shotgun (WGS) entry which is preliminary data.</text>
</comment>
<dbReference type="Proteomes" id="UP000521313">
    <property type="component" value="Unassembled WGS sequence"/>
</dbReference>
<organism evidence="2 3">
    <name type="scientific">Faecalicoccus acidiformans</name>
    <dbReference type="NCBI Taxonomy" id="915173"/>
    <lineage>
        <taxon>Bacteria</taxon>
        <taxon>Bacillati</taxon>
        <taxon>Bacillota</taxon>
        <taxon>Erysipelotrichia</taxon>
        <taxon>Erysipelotrichales</taxon>
        <taxon>Erysipelotrichaceae</taxon>
        <taxon>Faecalicoccus</taxon>
    </lineage>
</organism>
<evidence type="ECO:0000313" key="2">
    <source>
        <dbReference type="EMBL" id="MBB5185260.1"/>
    </source>
</evidence>
<feature type="signal peptide" evidence="1">
    <location>
        <begin position="1"/>
        <end position="20"/>
    </location>
</feature>